<dbReference type="OrthoDB" id="288590at2759"/>
<evidence type="ECO:0000313" key="6">
    <source>
        <dbReference type="EMBL" id="KAG0567770.1"/>
    </source>
</evidence>
<dbReference type="InterPro" id="IPR044861">
    <property type="entry name" value="IPNS-like_FE2OG_OXY"/>
</dbReference>
<reference evidence="6" key="1">
    <citation type="submission" date="2020-06" db="EMBL/GenBank/DDBJ databases">
        <title>WGS assembly of Ceratodon purpureus strain R40.</title>
        <authorList>
            <person name="Carey S.B."/>
            <person name="Jenkins J."/>
            <person name="Shu S."/>
            <person name="Lovell J.T."/>
            <person name="Sreedasyam A."/>
            <person name="Maumus F."/>
            <person name="Tiley G.P."/>
            <person name="Fernandez-Pozo N."/>
            <person name="Barry K."/>
            <person name="Chen C."/>
            <person name="Wang M."/>
            <person name="Lipzen A."/>
            <person name="Daum C."/>
            <person name="Saski C.A."/>
            <person name="Payton A.C."/>
            <person name="Mcbreen J.C."/>
            <person name="Conrad R.E."/>
            <person name="Kollar L.M."/>
            <person name="Olsson S."/>
            <person name="Huttunen S."/>
            <person name="Landis J.B."/>
            <person name="Wickett N.J."/>
            <person name="Johnson M.G."/>
            <person name="Rensing S.A."/>
            <person name="Grimwood J."/>
            <person name="Schmutz J."/>
            <person name="Mcdaniel S.F."/>
        </authorList>
    </citation>
    <scope>NUCLEOTIDE SEQUENCE</scope>
    <source>
        <strain evidence="6">R40</strain>
    </source>
</reference>
<evidence type="ECO:0000256" key="2">
    <source>
        <dbReference type="ARBA" id="ARBA00022723"/>
    </source>
</evidence>
<evidence type="ECO:0000259" key="5">
    <source>
        <dbReference type="PROSITE" id="PS51471"/>
    </source>
</evidence>
<accession>A0A8T0H961</accession>
<dbReference type="Pfam" id="PF14226">
    <property type="entry name" value="DIOX_N"/>
    <property type="match status" value="1"/>
</dbReference>
<dbReference type="AlphaFoldDB" id="A0A8T0H961"/>
<dbReference type="Pfam" id="PF03171">
    <property type="entry name" value="2OG-FeII_Oxy"/>
    <property type="match status" value="1"/>
</dbReference>
<organism evidence="6 7">
    <name type="scientific">Ceratodon purpureus</name>
    <name type="common">Fire moss</name>
    <name type="synonym">Dicranum purpureum</name>
    <dbReference type="NCBI Taxonomy" id="3225"/>
    <lineage>
        <taxon>Eukaryota</taxon>
        <taxon>Viridiplantae</taxon>
        <taxon>Streptophyta</taxon>
        <taxon>Embryophyta</taxon>
        <taxon>Bryophyta</taxon>
        <taxon>Bryophytina</taxon>
        <taxon>Bryopsida</taxon>
        <taxon>Dicranidae</taxon>
        <taxon>Pseudoditrichales</taxon>
        <taxon>Ditrichaceae</taxon>
        <taxon>Ceratodon</taxon>
    </lineage>
</organism>
<comment type="caution">
    <text evidence="6">The sequence shown here is derived from an EMBL/GenBank/DDBJ whole genome shotgun (WGS) entry which is preliminary data.</text>
</comment>
<evidence type="ECO:0000256" key="1">
    <source>
        <dbReference type="ARBA" id="ARBA00008056"/>
    </source>
</evidence>
<protein>
    <recommendedName>
        <fullName evidence="5">Fe2OG dioxygenase domain-containing protein</fullName>
    </recommendedName>
</protein>
<keyword evidence="7" id="KW-1185">Reference proteome</keyword>
<evidence type="ECO:0000256" key="4">
    <source>
        <dbReference type="RuleBase" id="RU003682"/>
    </source>
</evidence>
<sequence>MEQMVQHLLENGLTAVPKRFIQPPEKRVSQTPRKVDEGLQLPLVDLSGMEDDQGRRHVVSEISRACTEWGFVQVLNHGVSEELLQATMDYAWRFFALPADEKEEYRVGKIVGSGHGYGRLFENDERVIADWNDGLAVPSYNRIVDKLPKLIRPPGFQEVVDEYGRALQQLHRKILGLLSEAVGQPSEFFYSKIGGDKAIGDTSFKFYPPCPEPELVLGLSAHEDGGSVLTFVQQSEVPGLEVLKDGEWVVVQPVPHAIVVNVGDILQMISNGRFRSVQHRVFPTQAPAGRLSIATFNKPTPDTIVQPAPELCSKTQPPLYRPVKFLDCQIEFFARKNLGPGFIKRYEMNSTDIIP</sequence>
<dbReference type="InterPro" id="IPR050295">
    <property type="entry name" value="Plant_2OG-oxidoreductases"/>
</dbReference>
<evidence type="ECO:0000313" key="7">
    <source>
        <dbReference type="Proteomes" id="UP000822688"/>
    </source>
</evidence>
<keyword evidence="2 4" id="KW-0479">Metal-binding</keyword>
<keyword evidence="3 4" id="KW-0408">Iron</keyword>
<dbReference type="InterPro" id="IPR005123">
    <property type="entry name" value="Oxoglu/Fe-dep_dioxygenase_dom"/>
</dbReference>
<dbReference type="PROSITE" id="PS51471">
    <property type="entry name" value="FE2OG_OXY"/>
    <property type="match status" value="1"/>
</dbReference>
<dbReference type="Proteomes" id="UP000822688">
    <property type="component" value="Chromosome 7"/>
</dbReference>
<dbReference type="PANTHER" id="PTHR47991">
    <property type="entry name" value="OXOGLUTARATE/IRON-DEPENDENT DIOXYGENASE"/>
    <property type="match status" value="1"/>
</dbReference>
<dbReference type="InterPro" id="IPR026992">
    <property type="entry name" value="DIOX_N"/>
</dbReference>
<comment type="similarity">
    <text evidence="1 4">Belongs to the iron/ascorbate-dependent oxidoreductase family.</text>
</comment>
<dbReference type="GO" id="GO:0016491">
    <property type="term" value="F:oxidoreductase activity"/>
    <property type="evidence" value="ECO:0007669"/>
    <property type="project" value="UniProtKB-KW"/>
</dbReference>
<proteinExistence type="inferred from homology"/>
<dbReference type="Gene3D" id="2.60.120.330">
    <property type="entry name" value="B-lactam Antibiotic, Isopenicillin N Synthase, Chain"/>
    <property type="match status" value="1"/>
</dbReference>
<name>A0A8T0H961_CERPU</name>
<dbReference type="SUPFAM" id="SSF51197">
    <property type="entry name" value="Clavaminate synthase-like"/>
    <property type="match status" value="1"/>
</dbReference>
<feature type="domain" description="Fe2OG dioxygenase" evidence="5">
    <location>
        <begin position="194"/>
        <end position="299"/>
    </location>
</feature>
<dbReference type="GO" id="GO:0046872">
    <property type="term" value="F:metal ion binding"/>
    <property type="evidence" value="ECO:0007669"/>
    <property type="project" value="UniProtKB-KW"/>
</dbReference>
<keyword evidence="4" id="KW-0560">Oxidoreductase</keyword>
<dbReference type="InterPro" id="IPR027443">
    <property type="entry name" value="IPNS-like_sf"/>
</dbReference>
<dbReference type="EMBL" id="CM026428">
    <property type="protein sequence ID" value="KAG0567770.1"/>
    <property type="molecule type" value="Genomic_DNA"/>
</dbReference>
<evidence type="ECO:0000256" key="3">
    <source>
        <dbReference type="ARBA" id="ARBA00023004"/>
    </source>
</evidence>
<gene>
    <name evidence="6" type="ORF">KC19_7G159200</name>
</gene>